<evidence type="ECO:0000313" key="2">
    <source>
        <dbReference type="EMBL" id="KFB53510.1"/>
    </source>
</evidence>
<dbReference type="VEuPathDB" id="VectorBase:ASIC021737"/>
<protein>
    <submittedName>
        <fullName evidence="2 3">Uncharacterized protein</fullName>
    </submittedName>
</protein>
<feature type="compositionally biased region" description="Low complexity" evidence="1">
    <location>
        <begin position="18"/>
        <end position="29"/>
    </location>
</feature>
<organism evidence="2">
    <name type="scientific">Anopheles sinensis</name>
    <name type="common">Mosquito</name>
    <dbReference type="NCBI Taxonomy" id="74873"/>
    <lineage>
        <taxon>Eukaryota</taxon>
        <taxon>Metazoa</taxon>
        <taxon>Ecdysozoa</taxon>
        <taxon>Arthropoda</taxon>
        <taxon>Hexapoda</taxon>
        <taxon>Insecta</taxon>
        <taxon>Pterygota</taxon>
        <taxon>Neoptera</taxon>
        <taxon>Endopterygota</taxon>
        <taxon>Diptera</taxon>
        <taxon>Nematocera</taxon>
        <taxon>Culicoidea</taxon>
        <taxon>Culicidae</taxon>
        <taxon>Anophelinae</taxon>
        <taxon>Anopheles</taxon>
    </lineage>
</organism>
<evidence type="ECO:0000313" key="4">
    <source>
        <dbReference type="Proteomes" id="UP000030765"/>
    </source>
</evidence>
<reference evidence="3" key="2">
    <citation type="submission" date="2020-05" db="UniProtKB">
        <authorList>
            <consortium name="EnsemblMetazoa"/>
        </authorList>
    </citation>
    <scope>IDENTIFICATION</scope>
</reference>
<dbReference type="EnsemblMetazoa" id="ASIC021737-RA">
    <property type="protein sequence ID" value="ASIC021737-PA"/>
    <property type="gene ID" value="ASIC021737"/>
</dbReference>
<dbReference type="AlphaFoldDB" id="A0A084WTG6"/>
<dbReference type="EMBL" id="ATLV01026892">
    <property type="status" value="NOT_ANNOTATED_CDS"/>
    <property type="molecule type" value="Genomic_DNA"/>
</dbReference>
<accession>A0A084WTG6</accession>
<evidence type="ECO:0000313" key="3">
    <source>
        <dbReference type="EnsemblMetazoa" id="ASIC021737-PA"/>
    </source>
</evidence>
<gene>
    <name evidence="2" type="ORF">ZHAS_00021737</name>
</gene>
<dbReference type="Proteomes" id="UP000030765">
    <property type="component" value="Unassembled WGS sequence"/>
</dbReference>
<keyword evidence="4" id="KW-1185">Reference proteome</keyword>
<evidence type="ECO:0000256" key="1">
    <source>
        <dbReference type="SAM" id="MobiDB-lite"/>
    </source>
</evidence>
<sequence>MSVSEELKIPTATGNLFSAAPGSNSSSGPVLGRQKLVPITCLTGTYVTRRLELYGCTVNGSVAEISSIHCSHLVLRIPE</sequence>
<reference evidence="2 4" key="1">
    <citation type="journal article" date="2014" name="BMC Genomics">
        <title>Genome sequence of Anopheles sinensis provides insight into genetics basis of mosquito competence for malaria parasites.</title>
        <authorList>
            <person name="Zhou D."/>
            <person name="Zhang D."/>
            <person name="Ding G."/>
            <person name="Shi L."/>
            <person name="Hou Q."/>
            <person name="Ye Y."/>
            <person name="Xu Y."/>
            <person name="Zhou H."/>
            <person name="Xiong C."/>
            <person name="Li S."/>
            <person name="Yu J."/>
            <person name="Hong S."/>
            <person name="Yu X."/>
            <person name="Zou P."/>
            <person name="Chen C."/>
            <person name="Chang X."/>
            <person name="Wang W."/>
            <person name="Lv Y."/>
            <person name="Sun Y."/>
            <person name="Ma L."/>
            <person name="Shen B."/>
            <person name="Zhu C."/>
        </authorList>
    </citation>
    <scope>NUCLEOTIDE SEQUENCE [LARGE SCALE GENOMIC DNA]</scope>
</reference>
<feature type="region of interest" description="Disordered" evidence="1">
    <location>
        <begin position="1"/>
        <end position="31"/>
    </location>
</feature>
<dbReference type="EMBL" id="KE525420">
    <property type="protein sequence ID" value="KFB53510.1"/>
    <property type="molecule type" value="Genomic_DNA"/>
</dbReference>
<name>A0A084WTG6_ANOSI</name>
<proteinExistence type="predicted"/>